<protein>
    <submittedName>
        <fullName evidence="2">Uncharacterized protein</fullName>
    </submittedName>
</protein>
<proteinExistence type="predicted"/>
<feature type="compositionally biased region" description="Polar residues" evidence="1">
    <location>
        <begin position="128"/>
        <end position="140"/>
    </location>
</feature>
<accession>A0A7G5H2J3</accession>
<evidence type="ECO:0000313" key="3">
    <source>
        <dbReference type="Proteomes" id="UP000515369"/>
    </source>
</evidence>
<feature type="region of interest" description="Disordered" evidence="1">
    <location>
        <begin position="115"/>
        <end position="140"/>
    </location>
</feature>
<reference evidence="2 3" key="1">
    <citation type="submission" date="2020-07" db="EMBL/GenBank/DDBJ databases">
        <title>Spirosoma foliorum sp. nov., isolated from the leaves on the Nejang mountain Korea, Republic of.</title>
        <authorList>
            <person name="Ho H."/>
            <person name="Lee Y.-J."/>
            <person name="Nurcahyanto D.-A."/>
            <person name="Kim S.-G."/>
        </authorList>
    </citation>
    <scope>NUCLEOTIDE SEQUENCE [LARGE SCALE GENOMIC DNA]</scope>
    <source>
        <strain evidence="2 3">PL0136</strain>
    </source>
</reference>
<evidence type="ECO:0000313" key="2">
    <source>
        <dbReference type="EMBL" id="QMW05335.1"/>
    </source>
</evidence>
<dbReference type="KEGG" id="sfol:H3H32_10820"/>
<sequence>MENETGYIKLTSAKGNVIPVRYGLSALRRLCKHFECKLSELSGKINEALEEDQLELMLVLIKVGAESVVALENTVFAYNDEELLSLFDKPGVFSQLMEAFNGSFTAFSDPTITAPNDASAGKTKATKESTPATGSVSGEK</sequence>
<name>A0A7G5H2J3_9BACT</name>
<gene>
    <name evidence="2" type="ORF">H3H32_10820</name>
</gene>
<dbReference type="AlphaFoldDB" id="A0A7G5H2J3"/>
<evidence type="ECO:0000256" key="1">
    <source>
        <dbReference type="SAM" id="MobiDB-lite"/>
    </source>
</evidence>
<keyword evidence="3" id="KW-1185">Reference proteome</keyword>
<dbReference type="EMBL" id="CP059732">
    <property type="protein sequence ID" value="QMW05335.1"/>
    <property type="molecule type" value="Genomic_DNA"/>
</dbReference>
<dbReference type="Proteomes" id="UP000515369">
    <property type="component" value="Chromosome"/>
</dbReference>
<organism evidence="2 3">
    <name type="scientific">Spirosoma foliorum</name>
    <dbReference type="NCBI Taxonomy" id="2710596"/>
    <lineage>
        <taxon>Bacteria</taxon>
        <taxon>Pseudomonadati</taxon>
        <taxon>Bacteroidota</taxon>
        <taxon>Cytophagia</taxon>
        <taxon>Cytophagales</taxon>
        <taxon>Cytophagaceae</taxon>
        <taxon>Spirosoma</taxon>
    </lineage>
</organism>
<dbReference type="RefSeq" id="WP_182462681.1">
    <property type="nucleotide sequence ID" value="NZ_CP059732.1"/>
</dbReference>